<dbReference type="InterPro" id="IPR006439">
    <property type="entry name" value="HAD-SF_hydro_IA"/>
</dbReference>
<dbReference type="NCBIfam" id="TIGR01509">
    <property type="entry name" value="HAD-SF-IA-v3"/>
    <property type="match status" value="1"/>
</dbReference>
<sequence length="198" mass="23142">MVKAIIFDLGGVLFTNGTKSFIKYLIKTYNLNREKVNTVMHGEIGSLYRESKISRDEFWERFLNELGISEDADKLETEWINQYELITETKDLIKELSKKYKLLFLSDNVKERVEKLNKEHDFISWFEDGVFSHEVGVRKPNPKIYRIALQKAGVRANEAIFIDDIPQFLQPAAKMGMKTILFTNSGDLRKKLLRFLIN</sequence>
<dbReference type="Gene3D" id="3.40.50.1000">
    <property type="entry name" value="HAD superfamily/HAD-like"/>
    <property type="match status" value="1"/>
</dbReference>
<dbReference type="InterPro" id="IPR023198">
    <property type="entry name" value="PGP-like_dom2"/>
</dbReference>
<dbReference type="InterPro" id="IPR036412">
    <property type="entry name" value="HAD-like_sf"/>
</dbReference>
<dbReference type="AlphaFoldDB" id="A0A0G0LBA9"/>
<dbReference type="PRINTS" id="PR00413">
    <property type="entry name" value="HADHALOGNASE"/>
</dbReference>
<proteinExistence type="predicted"/>
<dbReference type="PANTHER" id="PTHR43611">
    <property type="entry name" value="ALPHA-D-GLUCOSE 1-PHOSPHATE PHOSPHATASE"/>
    <property type="match status" value="1"/>
</dbReference>
<evidence type="ECO:0000313" key="1">
    <source>
        <dbReference type="EMBL" id="KKQ88287.1"/>
    </source>
</evidence>
<dbReference type="SUPFAM" id="SSF56784">
    <property type="entry name" value="HAD-like"/>
    <property type="match status" value="1"/>
</dbReference>
<dbReference type="PANTHER" id="PTHR43611:SF3">
    <property type="entry name" value="FLAVIN MONONUCLEOTIDE HYDROLASE 1, CHLOROPLATIC"/>
    <property type="match status" value="1"/>
</dbReference>
<gene>
    <name evidence="1" type="ORF">UT12_C0023G0005</name>
</gene>
<dbReference type="EMBL" id="LBVP01000023">
    <property type="protein sequence ID" value="KKQ88287.1"/>
    <property type="molecule type" value="Genomic_DNA"/>
</dbReference>
<dbReference type="InterPro" id="IPR041492">
    <property type="entry name" value="HAD_2"/>
</dbReference>
<dbReference type="CDD" id="cd02603">
    <property type="entry name" value="HAD_sEH-N_like"/>
    <property type="match status" value="1"/>
</dbReference>
<reference evidence="1 2" key="1">
    <citation type="journal article" date="2015" name="Nature">
        <title>rRNA introns, odd ribosomes, and small enigmatic genomes across a large radiation of phyla.</title>
        <authorList>
            <person name="Brown C.T."/>
            <person name="Hug L.A."/>
            <person name="Thomas B.C."/>
            <person name="Sharon I."/>
            <person name="Castelle C.J."/>
            <person name="Singh A."/>
            <person name="Wilkins M.J."/>
            <person name="Williams K.H."/>
            <person name="Banfield J.F."/>
        </authorList>
    </citation>
    <scope>NUCLEOTIDE SEQUENCE [LARGE SCALE GENOMIC DNA]</scope>
</reference>
<dbReference type="InterPro" id="IPR023214">
    <property type="entry name" value="HAD_sf"/>
</dbReference>
<dbReference type="Pfam" id="PF13419">
    <property type="entry name" value="HAD_2"/>
    <property type="match status" value="1"/>
</dbReference>
<dbReference type="NCBIfam" id="TIGR01549">
    <property type="entry name" value="HAD-SF-IA-v1"/>
    <property type="match status" value="1"/>
</dbReference>
<protein>
    <submittedName>
        <fullName evidence="1">HAD superfamily hydrolase</fullName>
    </submittedName>
</protein>
<keyword evidence="1" id="KW-0378">Hydrolase</keyword>
<evidence type="ECO:0000313" key="2">
    <source>
        <dbReference type="Proteomes" id="UP000034893"/>
    </source>
</evidence>
<dbReference type="Gene3D" id="1.10.150.240">
    <property type="entry name" value="Putative phosphatase, domain 2"/>
    <property type="match status" value="1"/>
</dbReference>
<dbReference type="SFLD" id="SFLDS00003">
    <property type="entry name" value="Haloacid_Dehalogenase"/>
    <property type="match status" value="1"/>
</dbReference>
<dbReference type="SFLD" id="SFLDG01129">
    <property type="entry name" value="C1.5:_HAD__Beta-PGM__Phosphata"/>
    <property type="match status" value="1"/>
</dbReference>
<comment type="caution">
    <text evidence="1">The sequence shown here is derived from an EMBL/GenBank/DDBJ whole genome shotgun (WGS) entry which is preliminary data.</text>
</comment>
<accession>A0A0G0LBA9</accession>
<name>A0A0G0LBA9_9BACT</name>
<dbReference type="Proteomes" id="UP000034893">
    <property type="component" value="Unassembled WGS sequence"/>
</dbReference>
<dbReference type="GO" id="GO:0016787">
    <property type="term" value="F:hydrolase activity"/>
    <property type="evidence" value="ECO:0007669"/>
    <property type="project" value="UniProtKB-KW"/>
</dbReference>
<organism evidence="1 2">
    <name type="scientific">Candidatus Curtissbacteria bacterium GW2011_GWC2_38_9</name>
    <dbReference type="NCBI Taxonomy" id="1618414"/>
    <lineage>
        <taxon>Bacteria</taxon>
        <taxon>Candidatus Curtissiibacteriota</taxon>
    </lineage>
</organism>